<dbReference type="GO" id="GO:0016614">
    <property type="term" value="F:oxidoreductase activity, acting on CH-OH group of donors"/>
    <property type="evidence" value="ECO:0007669"/>
    <property type="project" value="InterPro"/>
</dbReference>
<dbReference type="InterPro" id="IPR036188">
    <property type="entry name" value="FAD/NAD-bd_sf"/>
</dbReference>
<evidence type="ECO:0000256" key="10">
    <source>
        <dbReference type="RuleBase" id="RU003968"/>
    </source>
</evidence>
<feature type="binding site" evidence="9">
    <location>
        <begin position="541"/>
        <end position="542"/>
    </location>
    <ligand>
        <name>FAD</name>
        <dbReference type="ChEBI" id="CHEBI:57692"/>
    </ligand>
</feature>
<dbReference type="OrthoDB" id="269227at2759"/>
<evidence type="ECO:0000256" key="2">
    <source>
        <dbReference type="ARBA" id="ARBA00010790"/>
    </source>
</evidence>
<keyword evidence="7" id="KW-0325">Glycoprotein</keyword>
<feature type="active site" description="Proton acceptor" evidence="8">
    <location>
        <position position="585"/>
    </location>
</feature>
<dbReference type="InterPro" id="IPR000172">
    <property type="entry name" value="GMC_OxRdtase_N"/>
</dbReference>
<evidence type="ECO:0000313" key="13">
    <source>
        <dbReference type="EMBL" id="RDB23961.1"/>
    </source>
</evidence>
<protein>
    <submittedName>
        <fullName evidence="13">Versicolorin B synthase</fullName>
    </submittedName>
</protein>
<dbReference type="AlphaFoldDB" id="A0A369JP16"/>
<evidence type="ECO:0000256" key="8">
    <source>
        <dbReference type="PIRSR" id="PIRSR000137-1"/>
    </source>
</evidence>
<proteinExistence type="inferred from homology"/>
<dbReference type="SUPFAM" id="SSF51905">
    <property type="entry name" value="FAD/NAD(P)-binding domain"/>
    <property type="match status" value="1"/>
</dbReference>
<dbReference type="Pfam" id="PF00732">
    <property type="entry name" value="GMC_oxred_N"/>
    <property type="match status" value="1"/>
</dbReference>
<evidence type="ECO:0000259" key="11">
    <source>
        <dbReference type="PROSITE" id="PS00623"/>
    </source>
</evidence>
<dbReference type="InterPro" id="IPR007867">
    <property type="entry name" value="GMC_OxRtase_C"/>
</dbReference>
<evidence type="ECO:0000256" key="4">
    <source>
        <dbReference type="ARBA" id="ARBA00022729"/>
    </source>
</evidence>
<evidence type="ECO:0000313" key="14">
    <source>
        <dbReference type="Proteomes" id="UP000076154"/>
    </source>
</evidence>
<evidence type="ECO:0000256" key="1">
    <source>
        <dbReference type="ARBA" id="ARBA00001974"/>
    </source>
</evidence>
<dbReference type="GO" id="GO:0050660">
    <property type="term" value="F:flavin adenine dinucleotide binding"/>
    <property type="evidence" value="ECO:0007669"/>
    <property type="project" value="InterPro"/>
</dbReference>
<dbReference type="PROSITE" id="PS00623">
    <property type="entry name" value="GMC_OXRED_1"/>
    <property type="match status" value="1"/>
</dbReference>
<gene>
    <name evidence="13" type="primary">vbs</name>
    <name evidence="13" type="ORF">Hypma_009282</name>
</gene>
<comment type="caution">
    <text evidence="13">The sequence shown here is derived from an EMBL/GenBank/DDBJ whole genome shotgun (WGS) entry which is preliminary data.</text>
</comment>
<name>A0A369JP16_HYPMA</name>
<evidence type="ECO:0000256" key="9">
    <source>
        <dbReference type="PIRSR" id="PIRSR000137-2"/>
    </source>
</evidence>
<dbReference type="PIRSF" id="PIRSF000137">
    <property type="entry name" value="Alcohol_oxidase"/>
    <property type="match status" value="1"/>
</dbReference>
<evidence type="ECO:0000256" key="3">
    <source>
        <dbReference type="ARBA" id="ARBA00022630"/>
    </source>
</evidence>
<feature type="domain" description="Glucose-methanol-choline oxidoreductase N-terminal" evidence="12">
    <location>
        <begin position="284"/>
        <end position="298"/>
    </location>
</feature>
<evidence type="ECO:0000256" key="5">
    <source>
        <dbReference type="ARBA" id="ARBA00022827"/>
    </source>
</evidence>
<dbReference type="InterPro" id="IPR012132">
    <property type="entry name" value="GMC_OxRdtase"/>
</dbReference>
<organism evidence="13 14">
    <name type="scientific">Hypsizygus marmoreus</name>
    <name type="common">White beech mushroom</name>
    <name type="synonym">Agaricus marmoreus</name>
    <dbReference type="NCBI Taxonomy" id="39966"/>
    <lineage>
        <taxon>Eukaryota</taxon>
        <taxon>Fungi</taxon>
        <taxon>Dikarya</taxon>
        <taxon>Basidiomycota</taxon>
        <taxon>Agaricomycotina</taxon>
        <taxon>Agaricomycetes</taxon>
        <taxon>Agaricomycetidae</taxon>
        <taxon>Agaricales</taxon>
        <taxon>Tricholomatineae</taxon>
        <taxon>Lyophyllaceae</taxon>
        <taxon>Hypsizygus</taxon>
    </lineage>
</organism>
<evidence type="ECO:0000256" key="6">
    <source>
        <dbReference type="ARBA" id="ARBA00023002"/>
    </source>
</evidence>
<feature type="domain" description="Glucose-methanol-choline oxidoreductase N-terminal" evidence="11">
    <location>
        <begin position="92"/>
        <end position="115"/>
    </location>
</feature>
<keyword evidence="3 10" id="KW-0285">Flavoprotein</keyword>
<keyword evidence="4" id="KW-0732">Signal</keyword>
<dbReference type="InParanoid" id="A0A369JP16"/>
<evidence type="ECO:0000256" key="7">
    <source>
        <dbReference type="ARBA" id="ARBA00023180"/>
    </source>
</evidence>
<keyword evidence="14" id="KW-1185">Reference proteome</keyword>
<dbReference type="EMBL" id="LUEZ02000046">
    <property type="protein sequence ID" value="RDB23961.1"/>
    <property type="molecule type" value="Genomic_DNA"/>
</dbReference>
<reference evidence="13" key="1">
    <citation type="submission" date="2018-04" db="EMBL/GenBank/DDBJ databases">
        <title>Whole genome sequencing of Hypsizygus marmoreus.</title>
        <authorList>
            <person name="Choi I.-G."/>
            <person name="Min B."/>
            <person name="Kim J.-G."/>
            <person name="Kim S."/>
            <person name="Oh Y.-L."/>
            <person name="Kong W.-S."/>
            <person name="Park H."/>
            <person name="Jeong J."/>
            <person name="Song E.-S."/>
        </authorList>
    </citation>
    <scope>NUCLEOTIDE SEQUENCE [LARGE SCALE GENOMIC DNA]</scope>
    <source>
        <strain evidence="13">51987-8</strain>
    </source>
</reference>
<dbReference type="Pfam" id="PF05199">
    <property type="entry name" value="GMC_oxred_C"/>
    <property type="match status" value="1"/>
</dbReference>
<dbReference type="SUPFAM" id="SSF54373">
    <property type="entry name" value="FAD-linked reductases, C-terminal domain"/>
    <property type="match status" value="1"/>
</dbReference>
<accession>A0A369JP16</accession>
<dbReference type="Proteomes" id="UP000076154">
    <property type="component" value="Unassembled WGS sequence"/>
</dbReference>
<feature type="active site" description="Proton donor" evidence="8">
    <location>
        <position position="542"/>
    </location>
</feature>
<keyword evidence="5 9" id="KW-0274">FAD</keyword>
<keyword evidence="6" id="KW-0560">Oxidoreductase</keyword>
<dbReference type="Gene3D" id="3.30.560.10">
    <property type="entry name" value="Glucose Oxidase, domain 3"/>
    <property type="match status" value="1"/>
</dbReference>
<dbReference type="PROSITE" id="PS00624">
    <property type="entry name" value="GMC_OXRED_2"/>
    <property type="match status" value="1"/>
</dbReference>
<sequence>MIATSADDVVDKTFDFVIAGGGTAGLTLAARLSEDPSVTVVVLEAGENTIGDPAIAVPAQFGATLGNPKYDWASYTTKQSHSNDKEILWSRGKGLGGSSAVNFHAWSKPPASDVDALEKLGNPGWNWADYLKYSKKSETFIPPVKELTDLYPHTYDAEYRGTSGPIQVTIPAQIHTIDALFQKTLVNMGHKAIKDPYGGDITGTWIASANLDSKTWTRSYAATAYLLPYQNRPNLIVLPQALVARVLFADNVAGGELTATGIEFSHEGKIHVVHARKEVILSAGTVKSPQILELSGIGRPNILSDIGVDIKVQLPGVGENLQDHNFIAVSFELNPARHVTLDRLRTDPEFAKEALRLHGEGKGIYRTGVTSFAYFPLSLINSDGARALLGATEKQIQELKDMSGAVPGLQDQLDIQLATLRDETLPDMEVIAFPGLFSGTLTPEPGKNYVSLLAVLNHPLSRGTIHVKTKDPQDNPEIDPHCLERDTDLENLVQHFKYVRRMAETEPLKIDIVGPEVEPGPECQTDQQIREYIKDNLATAWHGIGACAMLPHEKHGVVDPQLKVYGTTNLRVVDISIIPLHIAAHTQATAYVIGEKAADLIRSAHTSNT</sequence>
<comment type="similarity">
    <text evidence="2 10">Belongs to the GMC oxidoreductase family.</text>
</comment>
<dbReference type="Gene3D" id="3.50.50.60">
    <property type="entry name" value="FAD/NAD(P)-binding domain"/>
    <property type="match status" value="1"/>
</dbReference>
<comment type="cofactor">
    <cofactor evidence="1 9">
        <name>FAD</name>
        <dbReference type="ChEBI" id="CHEBI:57692"/>
    </cofactor>
</comment>
<evidence type="ECO:0000259" key="12">
    <source>
        <dbReference type="PROSITE" id="PS00624"/>
    </source>
</evidence>
<dbReference type="STRING" id="39966.A0A369JP16"/>
<dbReference type="PANTHER" id="PTHR11552">
    <property type="entry name" value="GLUCOSE-METHANOL-CHOLINE GMC OXIDOREDUCTASE"/>
    <property type="match status" value="1"/>
</dbReference>
<dbReference type="PANTHER" id="PTHR11552:SF201">
    <property type="entry name" value="GLUCOSE-METHANOL-CHOLINE OXIDOREDUCTASE N-TERMINAL DOMAIN-CONTAINING PROTEIN"/>
    <property type="match status" value="1"/>
</dbReference>
<feature type="binding site" evidence="9">
    <location>
        <position position="243"/>
    </location>
    <ligand>
        <name>FAD</name>
        <dbReference type="ChEBI" id="CHEBI:57692"/>
    </ligand>
</feature>